<feature type="coiled-coil region" evidence="1">
    <location>
        <begin position="593"/>
        <end position="620"/>
    </location>
</feature>
<sequence>MPDYELGSGYVTLLPSVRGFSKKAESELKRIDLEKSVDLDADASKVKAAIAEVQRELKALDKEKANPGVEFDIAVAEARANELIDKIDELNKKTASPKVKTQIAEAQRDLNKINGELERLNERKASVNVDAMIAEGQAKLEKFNGLLDEIERKKTEPKVTADTSQAMARLSELDNRLATLSQQTATPEVELQIARAQQEALRIRAELERLGAMKPSPQVDADIAAASAKLGLVNQQLAQVDAARATPEVVADVSRAQLQLSALQSELSRLDLTSASPDVQVKAAQAQQEILRLTAELTRLGSLAPSVQVDADIASASAKIAALRAQVAELGGKRVNVNVDASGAGNAALMLGGVVAALGAIAAAAPAAAAALAAVGGAAGALGQGAAAGIAGFSGIGDALKALEADEKSAATSSAAASGTRSAGAKQVASAQSALAQAQTQADRAAITGAQQVGSAIASLNQSRTQQARTAITGAQQVAAAVRAAGQAEVAASRQAIQAGWQRAAAARAVADAQASANARVASAEASLANSQRARQYAQEALTRATQDAVRANRDLQLSVAGAGLSEERAALSLAQARDRLAKAGAGTDPLAMADMALSVREAEQNLKETQVRYGDLTQEQAKWARTGVQGSDQVVAATRSLEEAQRGVGAATAGVTEAQISGAKAVSAAQEAAAQQAIQASWQQSDAAAAVSDAYAGIGRASQQAAWANADAADQVSASQAAVGQAIQQAAWQQEDSARAVSAAQRQLAEAYTAGGEAAAGGAKQAEYALSKLTPAGRSMVNFLRNEFQPAWKRVTGAIAEEMLPGVERGMRSLLAVEPVLRQGLAETGSIIGDLAERGGKLAASPPFQASFASIMSSNNRALQSYGDAGLHMFGALTDLTAAAGPVTERFARLAENSAQAFESWVIGARQTGELTNWLQKAGDTLEYLGGWLADVGSDLAQFAVSLAPLGGAVLEVVRGITDWVSWLAQLNPGLTSVVAGAGLAAAAASKLGTAMSGMAIAQSVGGLRGFANVSSTLFNPSALAATTALTNMRTGFDRAGAASGGFVQKMTGSATAGYAAGRGMQMAGTAASGLASGLPLVGGAVLALTAIVDASTTSTNELADAMERGGKSAQEATAAVEAQRSTGGVIGPNWISDLDNWIKSEMGIATSVEEVRAELDKRRASMTDLQRAQSIATETQGNYEKAVRDFGVNSPQAIEAQRQLASSSATVAREQENARRATMNATQALTDQQNKILGSINARLGLEQSVRSTKQAQDEYAAAVRNSGAGSDEAKDAELRLQQAQTAQADAAMRAAAEEAKKKGVVDTSAASNTAYAQSIGDMVSKTTGQLTPALQQMVQGLDYAGLSAAGAKVQIDNAGNAVAVFPNGKTVQLDANASPVYPALAAVKAAVDSTKGTIGVDADPGPATATVGGFKLNVDATTGTVGINGNISPADQARLGIKAKTDGTTGTMFVDGNPVPCDGKLNGMRVKVDKTTGVMTVDGNPQPANNKVAGVQDNARKPQSFDVGANVGPAEEAFRRLIGTMLDGLGSIPVIGPQISAARRLVGWAEGGLIPGYAAGGAISHKQVIRGYAQGARGSKRIAKSDTVPAMLTPGEFVVRKQSVEAVGLKTLTAINGMAKGGPVGFAAGGAAKPMPAGGGASPSAAPSAAPVPVPTGDPAATTAAAGATGALSAQMASATATAGMLAPALAAVTAGQQQMTTAGVTPLVGAMTGALFPALLQYGVQVGVQAPMANAQLQAAQVATQVSTAATAANTAINSASMAATTTGMSLAAQAQHAGLRAGQTATQLSTNLTAQNAAANNANVAATTTGMSLQSQAQHAGLRAGQAATQVSSNITAANSAATNAGMAAATTGMSQTSQLQHTGLRLSQGQTVMANNALALNTQVQTANMSGATTNMSGVVQNHLGQVRGAQGVTAGSTTAFADSWRAQLARTMPDSGNPLKWVINFPIRSITDAWNHLDGQFSLGKHVNPYIPNFAAGGLLRGPGTGTSDSILGLDSGGMATARVSNGEYVVREKVAKRTLPFLSALNSGDGEALQAAGGLQRVSPKKFHGRSGFDQNVPRRAAGGPVDQRINAAKRYLSTEARGAPYVYGGGTNPRAGMDCSSLQSAITHILSGRPPNSGRIGTTASMPWGGFAPGLKSAYAIGNKPNDHMAATLGGQNAEQHGPNGTPFSFPSRWGADNGYFTQQFHLPVVGGQFVSGGAGGGGFDPTPAVNEAFAKAYKEIGDVPKFFGPSDQVARGQGVARFSADKVKEKALTQLMAMFATSGGGVDISGISGAVVEQVKQVAARFGGWDKGPQWDNGIFPLVAKESSWDPGAANPTTSARGLFQKMTSLYGPVEPTPAGQANWGLGYIRQRYGDPVKAWAFHRARGFYDNGGIMEPGEGGFNGTKYPERVLNNVETRSYDTLTQLVGKNGVKVEMAPYEPLRSAPVFENLNVTTPQGATTADVARAINFGVKSVKRGGVHA</sequence>
<dbReference type="OrthoDB" id="3765294at2"/>
<proteinExistence type="predicted"/>
<evidence type="ECO:0000256" key="1">
    <source>
        <dbReference type="SAM" id="Coils"/>
    </source>
</evidence>
<evidence type="ECO:0000256" key="2">
    <source>
        <dbReference type="SAM" id="MobiDB-lite"/>
    </source>
</evidence>
<keyword evidence="4" id="KW-1185">Reference proteome</keyword>
<evidence type="ECO:0000313" key="3">
    <source>
        <dbReference type="EMBL" id="RZT87455.1"/>
    </source>
</evidence>
<evidence type="ECO:0000313" key="4">
    <source>
        <dbReference type="Proteomes" id="UP000291591"/>
    </source>
</evidence>
<comment type="caution">
    <text evidence="3">The sequence shown here is derived from an EMBL/GenBank/DDBJ whole genome shotgun (WGS) entry which is preliminary data.</text>
</comment>
<feature type="compositionally biased region" description="Low complexity" evidence="2">
    <location>
        <begin position="1639"/>
        <end position="1652"/>
    </location>
</feature>
<dbReference type="Proteomes" id="UP000291591">
    <property type="component" value="Unassembled WGS sequence"/>
</dbReference>
<reference evidence="3 4" key="1">
    <citation type="submission" date="2019-02" db="EMBL/GenBank/DDBJ databases">
        <title>Sequencing the genomes of 1000 actinobacteria strains.</title>
        <authorList>
            <person name="Klenk H.-P."/>
        </authorList>
    </citation>
    <scope>NUCLEOTIDE SEQUENCE [LARGE SCALE GENOMIC DNA]</scope>
    <source>
        <strain evidence="3 4">DSM 45779</strain>
    </source>
</reference>
<organism evidence="3 4">
    <name type="scientific">Pseudonocardia sediminis</name>
    <dbReference type="NCBI Taxonomy" id="1397368"/>
    <lineage>
        <taxon>Bacteria</taxon>
        <taxon>Bacillati</taxon>
        <taxon>Actinomycetota</taxon>
        <taxon>Actinomycetes</taxon>
        <taxon>Pseudonocardiales</taxon>
        <taxon>Pseudonocardiaceae</taxon>
        <taxon>Pseudonocardia</taxon>
    </lineage>
</organism>
<feature type="coiled-coil region" evidence="1">
    <location>
        <begin position="253"/>
        <end position="303"/>
    </location>
</feature>
<accession>A0A4Q7V056</accession>
<protein>
    <submittedName>
        <fullName evidence="3">Uncharacterized protein</fullName>
    </submittedName>
</protein>
<dbReference type="EMBL" id="SHKL01000001">
    <property type="protein sequence ID" value="RZT87455.1"/>
    <property type="molecule type" value="Genomic_DNA"/>
</dbReference>
<feature type="coiled-coil region" evidence="1">
    <location>
        <begin position="43"/>
        <end position="213"/>
    </location>
</feature>
<keyword evidence="1" id="KW-0175">Coiled coil</keyword>
<feature type="region of interest" description="Disordered" evidence="2">
    <location>
        <begin position="1639"/>
        <end position="1660"/>
    </location>
</feature>
<dbReference type="RefSeq" id="WP_130291607.1">
    <property type="nucleotide sequence ID" value="NZ_SHKL01000001.1"/>
</dbReference>
<name>A0A4Q7V056_PSEST</name>
<gene>
    <name evidence="3" type="ORF">EV383_4379</name>
</gene>